<feature type="coiled-coil region" evidence="1">
    <location>
        <begin position="475"/>
        <end position="509"/>
    </location>
</feature>
<keyword evidence="1" id="KW-0175">Coiled coil</keyword>
<comment type="caution">
    <text evidence="3">The sequence shown here is derived from an EMBL/GenBank/DDBJ whole genome shotgun (WGS) entry which is preliminary data.</text>
</comment>
<dbReference type="EMBL" id="CAXAMN010022873">
    <property type="protein sequence ID" value="CAK9073328.1"/>
    <property type="molecule type" value="Genomic_DNA"/>
</dbReference>
<feature type="region of interest" description="Disordered" evidence="2">
    <location>
        <begin position="86"/>
        <end position="115"/>
    </location>
</feature>
<evidence type="ECO:0000313" key="3">
    <source>
        <dbReference type="EMBL" id="CAK9073328.1"/>
    </source>
</evidence>
<evidence type="ECO:0000256" key="2">
    <source>
        <dbReference type="SAM" id="MobiDB-lite"/>
    </source>
</evidence>
<feature type="region of interest" description="Disordered" evidence="2">
    <location>
        <begin position="566"/>
        <end position="591"/>
    </location>
</feature>
<name>A0ABP0PCJ0_9DINO</name>
<evidence type="ECO:0008006" key="5">
    <source>
        <dbReference type="Google" id="ProtNLM"/>
    </source>
</evidence>
<gene>
    <name evidence="3" type="ORF">CCMP2556_LOCUS36097</name>
</gene>
<accession>A0ABP0PCJ0</accession>
<protein>
    <recommendedName>
        <fullName evidence="5">Cilia- and flagella-associated protein 157</fullName>
    </recommendedName>
</protein>
<feature type="compositionally biased region" description="Acidic residues" evidence="2">
    <location>
        <begin position="97"/>
        <end position="106"/>
    </location>
</feature>
<evidence type="ECO:0000313" key="4">
    <source>
        <dbReference type="Proteomes" id="UP001642484"/>
    </source>
</evidence>
<proteinExistence type="predicted"/>
<dbReference type="Proteomes" id="UP001642484">
    <property type="component" value="Unassembled WGS sequence"/>
</dbReference>
<reference evidence="3 4" key="1">
    <citation type="submission" date="2024-02" db="EMBL/GenBank/DDBJ databases">
        <authorList>
            <person name="Chen Y."/>
            <person name="Shah S."/>
            <person name="Dougan E. K."/>
            <person name="Thang M."/>
            <person name="Chan C."/>
        </authorList>
    </citation>
    <scope>NUCLEOTIDE SEQUENCE [LARGE SCALE GENOMIC DNA]</scope>
</reference>
<evidence type="ECO:0000256" key="1">
    <source>
        <dbReference type="SAM" id="Coils"/>
    </source>
</evidence>
<sequence length="591" mass="67117">MDLPEDQAPAPFAEWSPEALIEFMTNRICRRLNRADIRGNETVRNRLWGQHSVLCSLLQTCVENERNAGVRRRALDMMLNISDISPSSSELERRDDAMEEAEDNETESERRDDVSTLSQERGLEITLATKCVLLLSKIVIEVFWFCTLVASIASAGKFRDGYFSDQCIERVLETQTEKEPETSFGVLRTENLRLQDIVRDQEAELFDLQTQCTAQEEEIEQLIDIREYMRIEMREIDTEYKKARDNWIDAHNRLAAVRDQLSRNWIPDAVITTRTGKSYHTHPDCQALATADAPQLKQWNCCANALETGTTQLGLPGQVELRQRLQELSPQDQQDLALVVPDLQRGDKVAFKQKLSVMVQNGGNDRIRRCLQGLTEVGFDALEIQRWLQQDAPLPRSRRTSPLGVNAIGAPQSAVLPKEASTNLAAEEQLRGQAKKAEAKSALRKELARRLSKGMQAFQKVMALEQDEAGLKQQLWAEHQRVDRLEEALQREEKQRDEVMKENLELKKEMQHEAQVNDQTAQRLDALEKGHSAGAETRVQALEEENVKFRAALAGAARRLINLEADVTSQRQVAAGPKVVRHQKQPMQPAS</sequence>
<keyword evidence="4" id="KW-1185">Reference proteome</keyword>
<organism evidence="3 4">
    <name type="scientific">Durusdinium trenchii</name>
    <dbReference type="NCBI Taxonomy" id="1381693"/>
    <lineage>
        <taxon>Eukaryota</taxon>
        <taxon>Sar</taxon>
        <taxon>Alveolata</taxon>
        <taxon>Dinophyceae</taxon>
        <taxon>Suessiales</taxon>
        <taxon>Symbiodiniaceae</taxon>
        <taxon>Durusdinium</taxon>
    </lineage>
</organism>